<dbReference type="CDD" id="cd07302">
    <property type="entry name" value="CHD"/>
    <property type="match status" value="2"/>
</dbReference>
<keyword evidence="7" id="KW-1185">Reference proteome</keyword>
<feature type="domain" description="Guanylate cyclase" evidence="5">
    <location>
        <begin position="192"/>
        <end position="326"/>
    </location>
</feature>
<dbReference type="Gene3D" id="3.90.245.10">
    <property type="entry name" value="Ribonucleoside hydrolase-like"/>
    <property type="match status" value="1"/>
</dbReference>
<dbReference type="InterPro" id="IPR029787">
    <property type="entry name" value="Nucleotide_cyclase"/>
</dbReference>
<feature type="compositionally biased region" description="Basic and acidic residues" evidence="4">
    <location>
        <begin position="1518"/>
        <end position="1537"/>
    </location>
</feature>
<dbReference type="Proteomes" id="UP001515480">
    <property type="component" value="Unassembled WGS sequence"/>
</dbReference>
<keyword evidence="2" id="KW-0547">Nucleotide-binding</keyword>
<keyword evidence="3" id="KW-0067">ATP-binding</keyword>
<reference evidence="6 7" key="1">
    <citation type="journal article" date="2024" name="Science">
        <title>Giant polyketide synthase enzymes in the biosynthesis of giant marine polyether toxins.</title>
        <authorList>
            <person name="Fallon T.R."/>
            <person name="Shende V.V."/>
            <person name="Wierzbicki I.H."/>
            <person name="Pendleton A.L."/>
            <person name="Watervoot N.F."/>
            <person name="Auber R.P."/>
            <person name="Gonzalez D.J."/>
            <person name="Wisecaver J.H."/>
            <person name="Moore B.S."/>
        </authorList>
    </citation>
    <scope>NUCLEOTIDE SEQUENCE [LARGE SCALE GENOMIC DNA]</scope>
    <source>
        <strain evidence="6 7">12B1</strain>
    </source>
</reference>
<name>A0AB34JGW1_PRYPA</name>
<evidence type="ECO:0000256" key="1">
    <source>
        <dbReference type="ARBA" id="ARBA00009176"/>
    </source>
</evidence>
<dbReference type="InterPro" id="IPR001910">
    <property type="entry name" value="Inosine/uridine_hydrolase_dom"/>
</dbReference>
<dbReference type="Gene3D" id="3.30.70.1230">
    <property type="entry name" value="Nucleotide cyclase"/>
    <property type="match status" value="2"/>
</dbReference>
<sequence length="1562" mass="172001">MTKGGIDDTRGRWRSQPLRHFFSADVLHKRLGSFCSHTNVTGPRAFTLRPWLRRQRRSAAVGPEQYVSSEASSKQIAFGALDEPLSFLESSRAKGHLMEDSHHSNDARQWKKGRDYMESPSFQCSEALTTMDVSSLAANGRARPRRSFLAGDRVIQQLAAFSPAMAHWEIMARTNHEHHVGLKPSTWPCYATVLLVDISGFTNLCTRLDVDDLQRHINSYFTRLIDVILKNGGDVLRFAGDAILCSWALPTSASYASRSSSAMVACATALELMEKCHSYIVPEVNETLCIHCGIGASLVHNFRVGTAERWEYIATGEALQQVAVAEGLAHKGETMCSRAVWELVRGNCTGEEQRSEGSEGCVLLQTCSVRPEDAVQELGSNLVVHKLLKLQAQMQSMLEMGKAHETALLAYVHTTARRAILDDQLSFVAEKRSVVVVFGMIGGLESSLLDGSDGLCAVQHCISTSLERIVEFGGELRQFIVDDKGVVIIWTFGLPKASYEDNCRRGLLSSFAVTETLKEQGLNMTIGITLGGAFCGRVGAEARCEYGVMGPSVNLAARLMCMCHTKGVAILCNDEVATDIKRIGDMSFQFHAFPAISVKGYDKRVTIYQPALPELDDPGLTEDSMRRPFGSARMQHTIADKTLMKMDQCGFKQQMIVKLCAALAVSRHVTINRSVIVGLYPGPSADVHEMLNSLCDLHLLKRIEISQLDVVFEFFHRAAGSFIYDLMLSDQRTRFHMQLAEWFRRRLLLRLEEDDTQPEDIVQLLDIISEQVWRSGEALMGATYLVAGARVFGEAYLPRYLLSARESLEVRGRVSSSNLSESYRESRSSDDTIKLSRSNDVILAPSGGSESTTKLFSMMLSVPSARPQGRIKSGRGRQVTADYLPNDQLPATLLERNSSPHLGTLQSQTSQPQLLASAQTKKPKMRKRMNSWSSSTPTSNQMMQRASLSEEERAMVEKHQLEMLRRLAEIAGMLQFEMAKNSKEVLGDLAFLYRRFDLGTIVYTDNDDATSIANRKLLLRALGTYLTTSEAKRLMLGRLDVEQTLDESVDKVRSLLVEARTSSALSRVRESVADTVQFGEAIEEDVLDVVLVSKLGDNQDAELALILAYTMQDVGSFRLKGVIANLEPAKRRAVFARGTLDALSLEQVMVGVGSSGPASDASVTADTFTETVARTGFNYLLREPDGDGASVLLDLYNDAGPNSLSLVVTSSMTDVAAFIRAHEALFVEKTASVTFVGGVVEESISDECDELLPAGANHDLDPEASTFVFKQCQALGVRLLVVTRSAAYAASTPAFIFDELASTGHPIALRMRDAQIQAMASLWRRSCLPLGHEDRQGLPSRCDRKWFADKFCGGTNLSTLQLDDATKIWPHITSLALYDPLAVVVACPSTLERFFEASSGVRNAQRLRAFLMDAFLHALSTTLTKALGAPKSPDRKLLQRRPSIGTRWSMGVCNDYIKSLSISSDIPNGASPDATKPCENSRSEDDVIANPPRQSRVTFKLAGPGDVACLRGNLSEEGEPRPSSDETPRASSNEEPRASSNEEPDPLRPPPLMYVRSRDAFE</sequence>
<dbReference type="SUPFAM" id="SSF53590">
    <property type="entry name" value="Nucleoside hydrolase"/>
    <property type="match status" value="1"/>
</dbReference>
<dbReference type="PANTHER" id="PTHR16305:SF28">
    <property type="entry name" value="GUANYLATE CYCLASE DOMAIN-CONTAINING PROTEIN"/>
    <property type="match status" value="1"/>
</dbReference>
<feature type="compositionally biased region" description="Low complexity" evidence="4">
    <location>
        <begin position="904"/>
        <end position="919"/>
    </location>
</feature>
<dbReference type="PANTHER" id="PTHR16305">
    <property type="entry name" value="TESTICULAR SOLUBLE ADENYLYL CYCLASE"/>
    <property type="match status" value="1"/>
</dbReference>
<gene>
    <name evidence="6" type="ORF">AB1Y20_022219</name>
</gene>
<dbReference type="GO" id="GO:0016799">
    <property type="term" value="F:hydrolase activity, hydrolyzing N-glycosyl compounds"/>
    <property type="evidence" value="ECO:0007669"/>
    <property type="project" value="InterPro"/>
</dbReference>
<organism evidence="6 7">
    <name type="scientific">Prymnesium parvum</name>
    <name type="common">Toxic golden alga</name>
    <dbReference type="NCBI Taxonomy" id="97485"/>
    <lineage>
        <taxon>Eukaryota</taxon>
        <taxon>Haptista</taxon>
        <taxon>Haptophyta</taxon>
        <taxon>Prymnesiophyceae</taxon>
        <taxon>Prymnesiales</taxon>
        <taxon>Prymnesiaceae</taxon>
        <taxon>Prymnesium</taxon>
    </lineage>
</organism>
<evidence type="ECO:0000256" key="4">
    <source>
        <dbReference type="SAM" id="MobiDB-lite"/>
    </source>
</evidence>
<dbReference type="GO" id="GO:0004016">
    <property type="term" value="F:adenylate cyclase activity"/>
    <property type="evidence" value="ECO:0007669"/>
    <property type="project" value="TreeGrafter"/>
</dbReference>
<comment type="similarity">
    <text evidence="1">Belongs to the IUNH family.</text>
</comment>
<dbReference type="GO" id="GO:0009190">
    <property type="term" value="P:cyclic nucleotide biosynthetic process"/>
    <property type="evidence" value="ECO:0007669"/>
    <property type="project" value="InterPro"/>
</dbReference>
<dbReference type="GO" id="GO:0005737">
    <property type="term" value="C:cytoplasm"/>
    <property type="evidence" value="ECO:0007669"/>
    <property type="project" value="TreeGrafter"/>
</dbReference>
<evidence type="ECO:0000313" key="7">
    <source>
        <dbReference type="Proteomes" id="UP001515480"/>
    </source>
</evidence>
<feature type="compositionally biased region" description="Polar residues" evidence="4">
    <location>
        <begin position="930"/>
        <end position="947"/>
    </location>
</feature>
<dbReference type="SUPFAM" id="SSF55073">
    <property type="entry name" value="Nucleotide cyclase"/>
    <property type="match status" value="2"/>
</dbReference>
<dbReference type="SMART" id="SM00044">
    <property type="entry name" value="CYCc"/>
    <property type="match status" value="1"/>
</dbReference>
<protein>
    <recommendedName>
        <fullName evidence="5">Guanylate cyclase domain-containing protein</fullName>
    </recommendedName>
</protein>
<evidence type="ECO:0000313" key="6">
    <source>
        <dbReference type="EMBL" id="KAL1520646.1"/>
    </source>
</evidence>
<dbReference type="PROSITE" id="PS50125">
    <property type="entry name" value="GUANYLATE_CYCLASE_2"/>
    <property type="match status" value="2"/>
</dbReference>
<dbReference type="EMBL" id="JBGBPQ010000008">
    <property type="protein sequence ID" value="KAL1520646.1"/>
    <property type="molecule type" value="Genomic_DNA"/>
</dbReference>
<feature type="region of interest" description="Disordered" evidence="4">
    <location>
        <begin position="899"/>
        <end position="947"/>
    </location>
</feature>
<evidence type="ECO:0000256" key="2">
    <source>
        <dbReference type="ARBA" id="ARBA00022741"/>
    </source>
</evidence>
<comment type="caution">
    <text evidence="6">The sequence shown here is derived from an EMBL/GenBank/DDBJ whole genome shotgun (WGS) entry which is preliminary data.</text>
</comment>
<dbReference type="Pfam" id="PF01156">
    <property type="entry name" value="IU_nuc_hydro"/>
    <property type="match status" value="1"/>
</dbReference>
<accession>A0AB34JGW1</accession>
<feature type="domain" description="Guanylate cyclase" evidence="5">
    <location>
        <begin position="435"/>
        <end position="560"/>
    </location>
</feature>
<feature type="region of interest" description="Disordered" evidence="4">
    <location>
        <begin position="1464"/>
        <end position="1562"/>
    </location>
</feature>
<dbReference type="InterPro" id="IPR001054">
    <property type="entry name" value="A/G_cyclase"/>
</dbReference>
<dbReference type="InterPro" id="IPR036452">
    <property type="entry name" value="Ribo_hydro-like"/>
</dbReference>
<proteinExistence type="inferred from homology"/>
<evidence type="ECO:0000256" key="3">
    <source>
        <dbReference type="ARBA" id="ARBA00022840"/>
    </source>
</evidence>
<dbReference type="GO" id="GO:0005524">
    <property type="term" value="F:ATP binding"/>
    <property type="evidence" value="ECO:0007669"/>
    <property type="project" value="UniProtKB-KW"/>
</dbReference>
<dbReference type="Pfam" id="PF00211">
    <property type="entry name" value="Guanylate_cyc"/>
    <property type="match status" value="2"/>
</dbReference>
<evidence type="ECO:0000259" key="5">
    <source>
        <dbReference type="PROSITE" id="PS50125"/>
    </source>
</evidence>
<dbReference type="GO" id="GO:0035556">
    <property type="term" value="P:intracellular signal transduction"/>
    <property type="evidence" value="ECO:0007669"/>
    <property type="project" value="InterPro"/>
</dbReference>